<evidence type="ECO:0000313" key="1">
    <source>
        <dbReference type="EMBL" id="KEQ53972.1"/>
    </source>
</evidence>
<dbReference type="AlphaFoldDB" id="A0A081RFJ9"/>
<comment type="caution">
    <text evidence="1">The sequence shown here is derived from an EMBL/GenBank/DDBJ whole genome shotgun (WGS) entry which is preliminary data.</text>
</comment>
<dbReference type="EMBL" id="JFHR01000015">
    <property type="protein sequence ID" value="KEQ53972.1"/>
    <property type="molecule type" value="Genomic_DNA"/>
</dbReference>
<evidence type="ECO:0000313" key="2">
    <source>
        <dbReference type="Proteomes" id="UP000028411"/>
    </source>
</evidence>
<name>A0A081RFJ9_SPHCR</name>
<dbReference type="eggNOG" id="COG1403">
    <property type="taxonomic scope" value="Bacteria"/>
</dbReference>
<reference evidence="1 2" key="1">
    <citation type="submission" date="2014-02" db="EMBL/GenBank/DDBJ databases">
        <title>Whole genome sequence of Sphingobium chlorophenolicum NBRC 16172.</title>
        <authorList>
            <person name="Gan H.M."/>
            <person name="Gan H.Y."/>
            <person name="Chew T.H."/>
            <person name="Savka M.A."/>
        </authorList>
    </citation>
    <scope>NUCLEOTIDE SEQUENCE [LARGE SCALE GENOMIC DNA]</scope>
    <source>
        <strain evidence="1 2">NBRC 16172</strain>
    </source>
</reference>
<accession>A0A081RFJ9</accession>
<dbReference type="Proteomes" id="UP000028411">
    <property type="component" value="Unassembled WGS sequence"/>
</dbReference>
<proteinExistence type="predicted"/>
<protein>
    <submittedName>
        <fullName evidence="1">Uncharacterized protein</fullName>
    </submittedName>
</protein>
<organism evidence="1 2">
    <name type="scientific">Sphingobium chlorophenolicum</name>
    <dbReference type="NCBI Taxonomy" id="46429"/>
    <lineage>
        <taxon>Bacteria</taxon>
        <taxon>Pseudomonadati</taxon>
        <taxon>Pseudomonadota</taxon>
        <taxon>Alphaproteobacteria</taxon>
        <taxon>Sphingomonadales</taxon>
        <taxon>Sphingomonadaceae</taxon>
        <taxon>Sphingobium</taxon>
    </lineage>
</organism>
<dbReference type="PATRIC" id="fig|46429.4.peg.1629"/>
<gene>
    <name evidence="1" type="ORF">BV95_01660</name>
</gene>
<sequence length="227" mass="25660">MTRKPVAKDVETAVLVSSRRRCCICFGLNRDTSLQSGQIAHLDKDNTNNAESNLAFLCFHHHDEYDSKSSQRKNLTIGEVKEFRAELYRTINKAFTQQVHFGEMMTPPADPYAGQYIRLGSGKDSAEISLTPLPDSIEGEKRYFISGYALWGAHREYGPNMGTLEFVGEIDSHQRMTFIRGDGDERAISTLTFHDDGTLEVDEENWIGQYGMNVSFIGMYRRAGLTN</sequence>